<reference evidence="3 4" key="1">
    <citation type="submission" date="2019-04" db="EMBL/GenBank/DDBJ databases">
        <authorList>
            <person name="Jiang L."/>
        </authorList>
    </citation>
    <scope>NUCLEOTIDE SEQUENCE [LARGE SCALE GENOMIC DNA]</scope>
    <source>
        <strain evidence="3 4">YIM 131853</strain>
    </source>
</reference>
<protein>
    <submittedName>
        <fullName evidence="3">NADP oxidoreductase</fullName>
    </submittedName>
</protein>
<proteinExistence type="predicted"/>
<dbReference type="PANTHER" id="PTHR14239">
    <property type="entry name" value="DUDULIN-RELATED"/>
    <property type="match status" value="1"/>
</dbReference>
<evidence type="ECO:0000259" key="2">
    <source>
        <dbReference type="Pfam" id="PF03807"/>
    </source>
</evidence>
<dbReference type="InterPro" id="IPR036291">
    <property type="entry name" value="NAD(P)-bd_dom_sf"/>
</dbReference>
<dbReference type="Gene3D" id="3.40.50.720">
    <property type="entry name" value="NAD(P)-binding Rossmann-like Domain"/>
    <property type="match status" value="1"/>
</dbReference>
<dbReference type="SUPFAM" id="SSF51735">
    <property type="entry name" value="NAD(P)-binding Rossmann-fold domains"/>
    <property type="match status" value="1"/>
</dbReference>
<evidence type="ECO:0000313" key="4">
    <source>
        <dbReference type="Proteomes" id="UP000309133"/>
    </source>
</evidence>
<dbReference type="InterPro" id="IPR028939">
    <property type="entry name" value="P5C_Rdtase_cat_N"/>
</dbReference>
<evidence type="ECO:0000313" key="3">
    <source>
        <dbReference type="EMBL" id="THG32037.1"/>
    </source>
</evidence>
<dbReference type="InterPro" id="IPR051267">
    <property type="entry name" value="STEAP_metalloreductase"/>
</dbReference>
<dbReference type="EMBL" id="SSSM01000003">
    <property type="protein sequence ID" value="THG32037.1"/>
    <property type="molecule type" value="Genomic_DNA"/>
</dbReference>
<feature type="domain" description="Pyrroline-5-carboxylate reductase catalytic N-terminal" evidence="2">
    <location>
        <begin position="4"/>
        <end position="92"/>
    </location>
</feature>
<name>A0A4V3WTI3_9MICO</name>
<keyword evidence="4" id="KW-1185">Reference proteome</keyword>
<organism evidence="3 4">
    <name type="scientific">Naasia lichenicola</name>
    <dbReference type="NCBI Taxonomy" id="2565933"/>
    <lineage>
        <taxon>Bacteria</taxon>
        <taxon>Bacillati</taxon>
        <taxon>Actinomycetota</taxon>
        <taxon>Actinomycetes</taxon>
        <taxon>Micrococcales</taxon>
        <taxon>Microbacteriaceae</taxon>
        <taxon>Naasia</taxon>
    </lineage>
</organism>
<accession>A0A4V3WTI3</accession>
<dbReference type="GO" id="GO:0016491">
    <property type="term" value="F:oxidoreductase activity"/>
    <property type="evidence" value="ECO:0007669"/>
    <property type="project" value="UniProtKB-KW"/>
</dbReference>
<dbReference type="Proteomes" id="UP000309133">
    <property type="component" value="Unassembled WGS sequence"/>
</dbReference>
<keyword evidence="1" id="KW-0560">Oxidoreductase</keyword>
<comment type="caution">
    <text evidence="3">The sequence shown here is derived from an EMBL/GenBank/DDBJ whole genome shotgun (WGS) entry which is preliminary data.</text>
</comment>
<gene>
    <name evidence="3" type="ORF">E6C64_05360</name>
</gene>
<dbReference type="Pfam" id="PF03807">
    <property type="entry name" value="F420_oxidored"/>
    <property type="match status" value="1"/>
</dbReference>
<evidence type="ECO:0000256" key="1">
    <source>
        <dbReference type="ARBA" id="ARBA00023002"/>
    </source>
</evidence>
<dbReference type="OrthoDB" id="1523398at2"/>
<sequence>MTNIGLIGAGHIGSAIARLAVRNDYTVVVSNSRGPESLEELVDELGPHASAALAEHAAQVGDLVVVTIPLGRFREVPVEPLEGKIVIDTNNYYPGRDGQIPELDSDSTTSSALLQEHLPTSRVVKVFNNIGFADIPNDAKPVGTPGRRALPVASDDDEAKATVIALLDEFGYDAVDVGSLADSWRYQPDTPAYGVPADADGMRKLIDAAER</sequence>
<dbReference type="AlphaFoldDB" id="A0A4V3WTI3"/>